<protein>
    <submittedName>
        <fullName evidence="2">Uncharacterized protein</fullName>
    </submittedName>
</protein>
<evidence type="ECO:0000256" key="1">
    <source>
        <dbReference type="SAM" id="MobiDB-lite"/>
    </source>
</evidence>
<dbReference type="AlphaFoldDB" id="A0A656JVE1"/>
<accession>A0A656JVE1</accession>
<feature type="compositionally biased region" description="Basic and acidic residues" evidence="1">
    <location>
        <begin position="1"/>
        <end position="10"/>
    </location>
</feature>
<evidence type="ECO:0000313" key="2">
    <source>
        <dbReference type="EMBL" id="EPN56883.1"/>
    </source>
</evidence>
<name>A0A656JVE1_PSESF</name>
<comment type="caution">
    <text evidence="2">The sequence shown here is derived from an EMBL/GenBank/DDBJ whole genome shotgun (WGS) entry which is preliminary data.</text>
</comment>
<organism evidence="2 3">
    <name type="scientific">Pseudomonas syringae pv. actinidiae ICMP 19096</name>
    <dbReference type="NCBI Taxonomy" id="1194405"/>
    <lineage>
        <taxon>Bacteria</taxon>
        <taxon>Pseudomonadati</taxon>
        <taxon>Pseudomonadota</taxon>
        <taxon>Gammaproteobacteria</taxon>
        <taxon>Pseudomonadales</taxon>
        <taxon>Pseudomonadaceae</taxon>
        <taxon>Pseudomonas</taxon>
        <taxon>Pseudomonas syringae</taxon>
    </lineage>
</organism>
<reference evidence="2 3" key="1">
    <citation type="journal article" date="2013" name="PLoS Pathog.">
        <title>Genomic analysis of the Kiwifruit pathogen Pseudomonas syringae pv. actinidiae provides insight into the origins of an emergent plant disease.</title>
        <authorList>
            <person name="McCann H.C."/>
            <person name="Rikkerink E.H."/>
            <person name="Bertels F."/>
            <person name="Fiers M."/>
            <person name="Lu A."/>
            <person name="Rees-George J."/>
            <person name="Andersen M.T."/>
            <person name="Gleave A.P."/>
            <person name="Haubold B."/>
            <person name="Wohlers M.W."/>
            <person name="Guttman D.S."/>
            <person name="Wang P.W."/>
            <person name="Straub C."/>
            <person name="Vanneste J.L."/>
            <person name="Rainey P.B."/>
            <person name="Templeton M.D."/>
        </authorList>
    </citation>
    <scope>NUCLEOTIDE SEQUENCE [LARGE SCALE GENOMIC DNA]</scope>
    <source>
        <strain evidence="2 3">ICMP 19096</strain>
    </source>
</reference>
<feature type="region of interest" description="Disordered" evidence="1">
    <location>
        <begin position="1"/>
        <end position="23"/>
    </location>
</feature>
<sequence>MIRTRQDRAKGSPAPDWTGHDEIIANARSRRESAYDVLK</sequence>
<evidence type="ECO:0000313" key="3">
    <source>
        <dbReference type="Proteomes" id="UP000018849"/>
    </source>
</evidence>
<dbReference type="EMBL" id="AOKF01001830">
    <property type="protein sequence ID" value="EPN56883.1"/>
    <property type="molecule type" value="Genomic_DNA"/>
</dbReference>
<dbReference type="Proteomes" id="UP000018849">
    <property type="component" value="Unassembled WGS sequence"/>
</dbReference>
<gene>
    <name evidence="2" type="ORF">A245_21464</name>
</gene>
<proteinExistence type="predicted"/>